<gene>
    <name evidence="1" type="ORF">NY014_11095</name>
</gene>
<dbReference type="Proteomes" id="UP001206788">
    <property type="component" value="Unassembled WGS sequence"/>
</dbReference>
<accession>A0ABT2G6T5</accession>
<keyword evidence="2" id="KW-1185">Reference proteome</keyword>
<dbReference type="PANTHER" id="PTHR43861">
    <property type="entry name" value="TRANS-ACONITATE 2-METHYLTRANSFERASE-RELATED"/>
    <property type="match status" value="1"/>
</dbReference>
<sequence>MGDKMHERLNKCPLCKSGHFLNYSTIKDWAVSKEEFILCECQDCKLIFTNPRPTEEKIGSYYEFPEYYSHQDESKGLIQGIYNQIRKINISKKYNLISSLGTDKSILDIGCGTGELLKHFQEKSWNVTGVEPNKNARQLAKKKLESKVYKSLKKVAEDRSFDIISLFHVLEHVHDLRKSLKKILTILKSDGYIILALPNHQSKDAKKYKNYWAGWDVPRHLYHFDPESVKNLAEKYNLEIVAQKPMIFDSYYASLLSEKYQAPNSGNLTNLMRSFFEGMKSNKEAKKSGNYSSILYILSKK</sequence>
<dbReference type="InterPro" id="IPR029063">
    <property type="entry name" value="SAM-dependent_MTases_sf"/>
</dbReference>
<name>A0ABT2G6T5_9BACT</name>
<dbReference type="GO" id="GO:0032259">
    <property type="term" value="P:methylation"/>
    <property type="evidence" value="ECO:0007669"/>
    <property type="project" value="UniProtKB-KW"/>
</dbReference>
<protein>
    <submittedName>
        <fullName evidence="1">Class I SAM-dependent methyltransferase</fullName>
    </submittedName>
</protein>
<comment type="caution">
    <text evidence="1">The sequence shown here is derived from an EMBL/GenBank/DDBJ whole genome shotgun (WGS) entry which is preliminary data.</text>
</comment>
<dbReference type="CDD" id="cd02440">
    <property type="entry name" value="AdoMet_MTases"/>
    <property type="match status" value="1"/>
</dbReference>
<proteinExistence type="predicted"/>
<reference evidence="1 2" key="1">
    <citation type="submission" date="2022-08" db="EMBL/GenBank/DDBJ databases">
        <title>Algoriphagus sp. CAU 1643 isolated from mud.</title>
        <authorList>
            <person name="Kim W."/>
        </authorList>
    </citation>
    <scope>NUCLEOTIDE SEQUENCE [LARGE SCALE GENOMIC DNA]</scope>
    <source>
        <strain evidence="1 2">CAU 1643</strain>
    </source>
</reference>
<keyword evidence="1" id="KW-0808">Transferase</keyword>
<dbReference type="GO" id="GO:0008168">
    <property type="term" value="F:methyltransferase activity"/>
    <property type="evidence" value="ECO:0007669"/>
    <property type="project" value="UniProtKB-KW"/>
</dbReference>
<dbReference type="SUPFAM" id="SSF53335">
    <property type="entry name" value="S-adenosyl-L-methionine-dependent methyltransferases"/>
    <property type="match status" value="1"/>
</dbReference>
<dbReference type="EMBL" id="JANWGH010000002">
    <property type="protein sequence ID" value="MCS5490980.1"/>
    <property type="molecule type" value="Genomic_DNA"/>
</dbReference>
<dbReference type="Pfam" id="PF13489">
    <property type="entry name" value="Methyltransf_23"/>
    <property type="match status" value="1"/>
</dbReference>
<keyword evidence="1" id="KW-0489">Methyltransferase</keyword>
<evidence type="ECO:0000313" key="1">
    <source>
        <dbReference type="EMBL" id="MCS5490980.1"/>
    </source>
</evidence>
<dbReference type="RefSeq" id="WP_259414652.1">
    <property type="nucleotide sequence ID" value="NZ_JANWGH010000002.1"/>
</dbReference>
<dbReference type="PANTHER" id="PTHR43861:SF6">
    <property type="entry name" value="METHYLTRANSFERASE TYPE 11"/>
    <property type="match status" value="1"/>
</dbReference>
<dbReference type="Gene3D" id="3.40.50.150">
    <property type="entry name" value="Vaccinia Virus protein VP39"/>
    <property type="match status" value="1"/>
</dbReference>
<organism evidence="1 2">
    <name type="scientific">Algoriphagus limi</name>
    <dbReference type="NCBI Taxonomy" id="2975273"/>
    <lineage>
        <taxon>Bacteria</taxon>
        <taxon>Pseudomonadati</taxon>
        <taxon>Bacteroidota</taxon>
        <taxon>Cytophagia</taxon>
        <taxon>Cytophagales</taxon>
        <taxon>Cyclobacteriaceae</taxon>
        <taxon>Algoriphagus</taxon>
    </lineage>
</organism>
<evidence type="ECO:0000313" key="2">
    <source>
        <dbReference type="Proteomes" id="UP001206788"/>
    </source>
</evidence>